<dbReference type="SUPFAM" id="SSF89919">
    <property type="entry name" value="Ribosome-binding factor A, RbfA"/>
    <property type="match status" value="1"/>
</dbReference>
<dbReference type="HAMAP" id="MF_00003">
    <property type="entry name" value="RbfA"/>
    <property type="match status" value="1"/>
</dbReference>
<dbReference type="Proteomes" id="UP000230922">
    <property type="component" value="Unassembled WGS sequence"/>
</dbReference>
<reference evidence="4" key="1">
    <citation type="submission" date="2017-09" db="EMBL/GenBank/DDBJ databases">
        <title>Depth-based differentiation of microbial function through sediment-hosted aquifers and enrichment of novel symbionts in the deep terrestrial subsurface.</title>
        <authorList>
            <person name="Probst A.J."/>
            <person name="Ladd B."/>
            <person name="Jarett J.K."/>
            <person name="Geller-Mcgrath D.E."/>
            <person name="Sieber C.M.K."/>
            <person name="Emerson J.B."/>
            <person name="Anantharaman K."/>
            <person name="Thomas B.C."/>
            <person name="Malmstrom R."/>
            <person name="Stieglmeier M."/>
            <person name="Klingl A."/>
            <person name="Woyke T."/>
            <person name="Ryan C.M."/>
            <person name="Banfield J.F."/>
        </authorList>
    </citation>
    <scope>NUCLEOTIDE SEQUENCE [LARGE SCALE GENOMIC DNA]</scope>
</reference>
<dbReference type="GO" id="GO:0043024">
    <property type="term" value="F:ribosomal small subunit binding"/>
    <property type="evidence" value="ECO:0007669"/>
    <property type="project" value="TreeGrafter"/>
</dbReference>
<dbReference type="InterPro" id="IPR000238">
    <property type="entry name" value="RbfA"/>
</dbReference>
<comment type="subcellular location">
    <subcellularLocation>
        <location evidence="2">Cytoplasm</location>
    </subcellularLocation>
</comment>
<dbReference type="NCBIfam" id="TIGR00082">
    <property type="entry name" value="rbfA"/>
    <property type="match status" value="1"/>
</dbReference>
<dbReference type="PANTHER" id="PTHR33515">
    <property type="entry name" value="RIBOSOME-BINDING FACTOR A, CHLOROPLASTIC-RELATED"/>
    <property type="match status" value="1"/>
</dbReference>
<dbReference type="Pfam" id="PF02033">
    <property type="entry name" value="RBFA"/>
    <property type="match status" value="1"/>
</dbReference>
<comment type="subunit">
    <text evidence="2">Monomer. Binds 30S ribosomal subunits, but not 50S ribosomal subunits or 70S ribosomes.</text>
</comment>
<gene>
    <name evidence="2 3" type="primary">rbfA</name>
    <name evidence="3" type="ORF">COT92_02430</name>
</gene>
<evidence type="ECO:0000256" key="2">
    <source>
        <dbReference type="HAMAP-Rule" id="MF_00003"/>
    </source>
</evidence>
<dbReference type="Gene3D" id="3.30.300.20">
    <property type="match status" value="1"/>
</dbReference>
<dbReference type="GO" id="GO:0030490">
    <property type="term" value="P:maturation of SSU-rRNA"/>
    <property type="evidence" value="ECO:0007669"/>
    <property type="project" value="UniProtKB-UniRule"/>
</dbReference>
<comment type="caution">
    <text evidence="3">The sequence shown here is derived from an EMBL/GenBank/DDBJ whole genome shotgun (WGS) entry which is preliminary data.</text>
</comment>
<keyword evidence="1 2" id="KW-0690">Ribosome biogenesis</keyword>
<comment type="function">
    <text evidence="2">One of several proteins that assist in the late maturation steps of the functional core of the 30S ribosomal subunit. Associates with free 30S ribosomal subunits (but not with 30S subunits that are part of 70S ribosomes or polysomes). Required for efficient processing of 16S rRNA. May interact with the 5'-terminal helix region of 16S rRNA.</text>
</comment>
<dbReference type="EMBL" id="PFAK01000043">
    <property type="protein sequence ID" value="PIR96198.1"/>
    <property type="molecule type" value="Genomic_DNA"/>
</dbReference>
<dbReference type="PANTHER" id="PTHR33515:SF1">
    <property type="entry name" value="RIBOSOME-BINDING FACTOR A, CHLOROPLASTIC-RELATED"/>
    <property type="match status" value="1"/>
</dbReference>
<dbReference type="InterPro" id="IPR015946">
    <property type="entry name" value="KH_dom-like_a/b"/>
</dbReference>
<sequence length="132" mass="15309">MEKPKKNPNRIAKVNSLIEHELGIILREYLQGQKGLTTIKKVETSRDMRWAKIWISILGADADQILGFINKNIYHIQGELNKKFATKIIPRIQFFLDTSGEYAQHIDELITSIHKESRTNPQEPNKKDNLEI</sequence>
<evidence type="ECO:0000313" key="3">
    <source>
        <dbReference type="EMBL" id="PIR96198.1"/>
    </source>
</evidence>
<accession>A0A2H0VAR5</accession>
<comment type="similarity">
    <text evidence="2">Belongs to the RbfA family.</text>
</comment>
<evidence type="ECO:0000256" key="1">
    <source>
        <dbReference type="ARBA" id="ARBA00022517"/>
    </source>
</evidence>
<organism evidence="3 4">
    <name type="scientific">Candidatus Doudnabacteria bacterium CG10_big_fil_rev_8_21_14_0_10_42_18</name>
    <dbReference type="NCBI Taxonomy" id="1974552"/>
    <lineage>
        <taxon>Bacteria</taxon>
        <taxon>Candidatus Doudnaibacteriota</taxon>
    </lineage>
</organism>
<evidence type="ECO:0000313" key="4">
    <source>
        <dbReference type="Proteomes" id="UP000230922"/>
    </source>
</evidence>
<name>A0A2H0VAR5_9BACT</name>
<protein>
    <recommendedName>
        <fullName evidence="2">Ribosome-binding factor A</fullName>
    </recommendedName>
</protein>
<keyword evidence="2" id="KW-0963">Cytoplasm</keyword>
<proteinExistence type="inferred from homology"/>
<dbReference type="GO" id="GO:0005829">
    <property type="term" value="C:cytosol"/>
    <property type="evidence" value="ECO:0007669"/>
    <property type="project" value="TreeGrafter"/>
</dbReference>
<dbReference type="InterPro" id="IPR023799">
    <property type="entry name" value="RbfA_dom_sf"/>
</dbReference>
<dbReference type="AlphaFoldDB" id="A0A2H0VAR5"/>